<name>A0A4Z0R5G7_9FIRM</name>
<dbReference type="OrthoDB" id="1799237at2"/>
<keyword evidence="2" id="KW-1185">Reference proteome</keyword>
<protein>
    <recommendedName>
        <fullName evidence="3">DUF4177 domain-containing protein</fullName>
    </recommendedName>
</protein>
<dbReference type="RefSeq" id="WP_135548235.1">
    <property type="nucleotide sequence ID" value="NZ_SPQQ01000005.1"/>
</dbReference>
<gene>
    <name evidence="1" type="ORF">E4K67_15415</name>
</gene>
<organism evidence="1 2">
    <name type="scientific">Desulfosporosinus fructosivorans</name>
    <dbReference type="NCBI Taxonomy" id="2018669"/>
    <lineage>
        <taxon>Bacteria</taxon>
        <taxon>Bacillati</taxon>
        <taxon>Bacillota</taxon>
        <taxon>Clostridia</taxon>
        <taxon>Eubacteriales</taxon>
        <taxon>Desulfitobacteriaceae</taxon>
        <taxon>Desulfosporosinus</taxon>
    </lineage>
</organism>
<evidence type="ECO:0000313" key="2">
    <source>
        <dbReference type="Proteomes" id="UP000298460"/>
    </source>
</evidence>
<dbReference type="AlphaFoldDB" id="A0A4Z0R5G7"/>
<comment type="caution">
    <text evidence="1">The sequence shown here is derived from an EMBL/GenBank/DDBJ whole genome shotgun (WGS) entry which is preliminary data.</text>
</comment>
<dbReference type="Proteomes" id="UP000298460">
    <property type="component" value="Unassembled WGS sequence"/>
</dbReference>
<evidence type="ECO:0000313" key="1">
    <source>
        <dbReference type="EMBL" id="TGE37247.1"/>
    </source>
</evidence>
<accession>A0A4Z0R5G7</accession>
<dbReference type="EMBL" id="SPQQ01000005">
    <property type="protein sequence ID" value="TGE37247.1"/>
    <property type="molecule type" value="Genomic_DNA"/>
</dbReference>
<sequence>MEKVIWVRSNGKMIGAKEDDGLDIVNRHLEEGWKVKHISACALGESINTGQAYIVIEKDKDVD</sequence>
<evidence type="ECO:0008006" key="3">
    <source>
        <dbReference type="Google" id="ProtNLM"/>
    </source>
</evidence>
<proteinExistence type="predicted"/>
<reference evidence="1 2" key="1">
    <citation type="submission" date="2019-03" db="EMBL/GenBank/DDBJ databases">
        <title>Draft Genome Sequence of Desulfosporosinus fructosivorans Strain 63.6F, Isolated from Marine Sediment in the Baltic Sea.</title>
        <authorList>
            <person name="Hausmann B."/>
            <person name="Vandieken V."/>
            <person name="Pjevac P."/>
            <person name="Schreck K."/>
            <person name="Herbold C.W."/>
            <person name="Loy A."/>
        </authorList>
    </citation>
    <scope>NUCLEOTIDE SEQUENCE [LARGE SCALE GENOMIC DNA]</scope>
    <source>
        <strain evidence="1 2">63.6F</strain>
    </source>
</reference>